<dbReference type="Pfam" id="PF00589">
    <property type="entry name" value="Phage_integrase"/>
    <property type="match status" value="1"/>
</dbReference>
<gene>
    <name evidence="7" type="ORF">FYK34_13325</name>
</gene>
<evidence type="ECO:0000256" key="2">
    <source>
        <dbReference type="ARBA" id="ARBA00023125"/>
    </source>
</evidence>
<evidence type="ECO:0000256" key="3">
    <source>
        <dbReference type="ARBA" id="ARBA00023172"/>
    </source>
</evidence>
<evidence type="ECO:0000259" key="6">
    <source>
        <dbReference type="PROSITE" id="PS51900"/>
    </source>
</evidence>
<dbReference type="Pfam" id="PF24624">
    <property type="entry name" value="Int_N"/>
    <property type="match status" value="1"/>
</dbReference>
<dbReference type="InterPro" id="IPR011010">
    <property type="entry name" value="DNA_brk_join_enz"/>
</dbReference>
<evidence type="ECO:0000256" key="4">
    <source>
        <dbReference type="PROSITE-ProRule" id="PRU01248"/>
    </source>
</evidence>
<dbReference type="Gene3D" id="1.10.443.10">
    <property type="entry name" value="Intergrase catalytic core"/>
    <property type="match status" value="1"/>
</dbReference>
<dbReference type="GO" id="GO:0006310">
    <property type="term" value="P:DNA recombination"/>
    <property type="evidence" value="ECO:0007669"/>
    <property type="project" value="UniProtKB-KW"/>
</dbReference>
<dbReference type="SUPFAM" id="SSF56349">
    <property type="entry name" value="DNA breaking-rejoining enzymes"/>
    <property type="match status" value="1"/>
</dbReference>
<protein>
    <submittedName>
        <fullName evidence="7">Tyrosine-type recombinase/integrase</fullName>
    </submittedName>
</protein>
<dbReference type="InterPro" id="IPR002104">
    <property type="entry name" value="Integrase_catalytic"/>
</dbReference>
<dbReference type="InterPro" id="IPR013762">
    <property type="entry name" value="Integrase-like_cat_sf"/>
</dbReference>
<dbReference type="GO" id="GO:0015074">
    <property type="term" value="P:DNA integration"/>
    <property type="evidence" value="ECO:0007669"/>
    <property type="project" value="UniProtKB-KW"/>
</dbReference>
<dbReference type="EMBL" id="CP043473">
    <property type="protein sequence ID" value="QEL56472.1"/>
    <property type="molecule type" value="Genomic_DNA"/>
</dbReference>
<accession>A0A5C1DIN9</accession>
<keyword evidence="3" id="KW-0233">DNA recombination</keyword>
<dbReference type="InterPro" id="IPR044068">
    <property type="entry name" value="CB"/>
</dbReference>
<organism evidence="7 8">
    <name type="scientific">Chromobacterium paludis</name>
    <dbReference type="NCBI Taxonomy" id="2605945"/>
    <lineage>
        <taxon>Bacteria</taxon>
        <taxon>Pseudomonadati</taxon>
        <taxon>Pseudomonadota</taxon>
        <taxon>Betaproteobacteria</taxon>
        <taxon>Neisseriales</taxon>
        <taxon>Chromobacteriaceae</taxon>
        <taxon>Chromobacterium</taxon>
    </lineage>
</organism>
<feature type="domain" description="Core-binding (CB)" evidence="6">
    <location>
        <begin position="59"/>
        <end position="138"/>
    </location>
</feature>
<dbReference type="Gene3D" id="1.10.150.130">
    <property type="match status" value="1"/>
</dbReference>
<dbReference type="InterPro" id="IPR057084">
    <property type="entry name" value="Int_N"/>
</dbReference>
<keyword evidence="8" id="KW-1185">Reference proteome</keyword>
<keyword evidence="1" id="KW-0229">DNA integration</keyword>
<dbReference type="InterPro" id="IPR010998">
    <property type="entry name" value="Integrase_recombinase_N"/>
</dbReference>
<dbReference type="RefSeq" id="WP_149297191.1">
    <property type="nucleotide sequence ID" value="NZ_CP043473.1"/>
</dbReference>
<keyword evidence="2 4" id="KW-0238">DNA-binding</keyword>
<feature type="domain" description="Tyr recombinase" evidence="5">
    <location>
        <begin position="160"/>
        <end position="325"/>
    </location>
</feature>
<dbReference type="PROSITE" id="PS51898">
    <property type="entry name" value="TYR_RECOMBINASE"/>
    <property type="match status" value="1"/>
</dbReference>
<dbReference type="InterPro" id="IPR050090">
    <property type="entry name" value="Tyrosine_recombinase_XerCD"/>
</dbReference>
<dbReference type="KEGG" id="chrm:FYK34_13325"/>
<evidence type="ECO:0000259" key="5">
    <source>
        <dbReference type="PROSITE" id="PS51898"/>
    </source>
</evidence>
<dbReference type="PROSITE" id="PS51900">
    <property type="entry name" value="CB"/>
    <property type="match status" value="1"/>
</dbReference>
<reference evidence="7 8" key="1">
    <citation type="submission" date="2019-08" db="EMBL/GenBank/DDBJ databases">
        <title>Chromobacterium paludis, a novel bacterium isolated from a Maryland marsh pond.</title>
        <authorList>
            <person name="Blackburn M.B."/>
            <person name="Gundersen-Rindal D.E."/>
        </authorList>
    </citation>
    <scope>NUCLEOTIDE SEQUENCE [LARGE SCALE GENOMIC DNA]</scope>
    <source>
        <strain evidence="8">IIBBL 257-1</strain>
    </source>
</reference>
<dbReference type="AlphaFoldDB" id="A0A5C1DIN9"/>
<evidence type="ECO:0000313" key="7">
    <source>
        <dbReference type="EMBL" id="QEL56472.1"/>
    </source>
</evidence>
<dbReference type="GO" id="GO:0003677">
    <property type="term" value="F:DNA binding"/>
    <property type="evidence" value="ECO:0007669"/>
    <property type="project" value="UniProtKB-UniRule"/>
</dbReference>
<name>A0A5C1DIN9_9NEIS</name>
<dbReference type="Proteomes" id="UP000322079">
    <property type="component" value="Chromosome"/>
</dbReference>
<proteinExistence type="predicted"/>
<dbReference type="PANTHER" id="PTHR30349:SF93">
    <property type="entry name" value="FELS-2 PROPHAGE PROTEIN"/>
    <property type="match status" value="1"/>
</dbReference>
<evidence type="ECO:0000256" key="1">
    <source>
        <dbReference type="ARBA" id="ARBA00022908"/>
    </source>
</evidence>
<evidence type="ECO:0000313" key="8">
    <source>
        <dbReference type="Proteomes" id="UP000322079"/>
    </source>
</evidence>
<sequence>MTIKQVKTGWQVNIQPGGRGAKRLKKTFPTKAEAVAWERYVRAKVQQEPEWAPAKKDPRSLSELVDLWFQHHGSGLRSGQGTYQRLLLMCQAMGNPRAETFSADLFAAYRANRLAAGISASNMNREHAYMRAVFNELIRLGLWKKENPLQKLRSFKIQERELSYLTAEQIQALLQALQTGRNQHVQLIAKVCLATGARWGEAEALRRSQVRNGVIQFVQTKSSKARAIPITSELEKELCDHHREHGNGERLFETAFSAFREGVARASLTLPAGQLTHVLRHSFASHFMMNGGNILVLQRALGHHNLTMTMRYAHLSPDHLSETRELNPLRALNLC</sequence>
<dbReference type="CDD" id="cd00796">
    <property type="entry name" value="INT_Rci_Hp1_C"/>
    <property type="match status" value="1"/>
</dbReference>
<dbReference type="PANTHER" id="PTHR30349">
    <property type="entry name" value="PHAGE INTEGRASE-RELATED"/>
    <property type="match status" value="1"/>
</dbReference>